<protein>
    <submittedName>
        <fullName evidence="1">Uncharacterized protein</fullName>
    </submittedName>
</protein>
<organism evidence="1 2">
    <name type="scientific">Vaccinium darrowii</name>
    <dbReference type="NCBI Taxonomy" id="229202"/>
    <lineage>
        <taxon>Eukaryota</taxon>
        <taxon>Viridiplantae</taxon>
        <taxon>Streptophyta</taxon>
        <taxon>Embryophyta</taxon>
        <taxon>Tracheophyta</taxon>
        <taxon>Spermatophyta</taxon>
        <taxon>Magnoliopsida</taxon>
        <taxon>eudicotyledons</taxon>
        <taxon>Gunneridae</taxon>
        <taxon>Pentapetalae</taxon>
        <taxon>asterids</taxon>
        <taxon>Ericales</taxon>
        <taxon>Ericaceae</taxon>
        <taxon>Vaccinioideae</taxon>
        <taxon>Vaccinieae</taxon>
        <taxon>Vaccinium</taxon>
    </lineage>
</organism>
<name>A0ACB7Z267_9ERIC</name>
<reference evidence="1 2" key="1">
    <citation type="journal article" date="2021" name="Hortic Res">
        <title>High-quality reference genome and annotation aids understanding of berry development for evergreen blueberry (Vaccinium darrowii).</title>
        <authorList>
            <person name="Yu J."/>
            <person name="Hulse-Kemp A.M."/>
            <person name="Babiker E."/>
            <person name="Staton M."/>
        </authorList>
    </citation>
    <scope>NUCLEOTIDE SEQUENCE [LARGE SCALE GENOMIC DNA]</scope>
    <source>
        <strain evidence="2">cv. NJ 8807/NJ 8810</strain>
        <tissue evidence="1">Young leaf</tissue>
    </source>
</reference>
<evidence type="ECO:0000313" key="1">
    <source>
        <dbReference type="EMBL" id="KAH7859701.1"/>
    </source>
</evidence>
<accession>A0ACB7Z267</accession>
<comment type="caution">
    <text evidence="1">The sequence shown here is derived from an EMBL/GenBank/DDBJ whole genome shotgun (WGS) entry which is preliminary data.</text>
</comment>
<evidence type="ECO:0000313" key="2">
    <source>
        <dbReference type="Proteomes" id="UP000828048"/>
    </source>
</evidence>
<proteinExistence type="predicted"/>
<dbReference type="EMBL" id="CM037154">
    <property type="protein sequence ID" value="KAH7859701.1"/>
    <property type="molecule type" value="Genomic_DNA"/>
</dbReference>
<sequence>MAGAFLISAAEGIVERLLSQAKDLISNKINNQINLASSFTEDLEDLSQTLEIIHALLHDADQNRKKTSATMLVWLKNLKAVMCDAEDLLDELAYEALRRKIEILGELKHLHSTNVVPSDLKPCNLLYDANYDLKLSGRNFFYLSCSLNSKQMGGYSEDMIPTVGFNMRKLTKGNVTIKLWDLGGQERFCGMWEWYCRGVSAILYVVDAADRDSVPISQSKLHELLTKPSLSGIPLLVLSNKIAKSEAISKQALMDQLGLESISERYAAT</sequence>
<gene>
    <name evidence="1" type="ORF">Vadar_004519</name>
</gene>
<dbReference type="Proteomes" id="UP000828048">
    <property type="component" value="Chromosome 4"/>
</dbReference>
<keyword evidence="2" id="KW-1185">Reference proteome</keyword>